<evidence type="ECO:0000256" key="7">
    <source>
        <dbReference type="ARBA" id="ARBA00023065"/>
    </source>
</evidence>
<comment type="subcellular location">
    <subcellularLocation>
        <location evidence="1">Mitochondrion outer membrane</location>
    </subcellularLocation>
</comment>
<dbReference type="Pfam" id="PF01459">
    <property type="entry name" value="Porin_3"/>
    <property type="match status" value="1"/>
</dbReference>
<keyword evidence="8" id="KW-0626">Porin</keyword>
<dbReference type="HOGENOM" id="CLU_044399_2_0_1"/>
<dbReference type="GO" id="GO:0008308">
    <property type="term" value="F:voltage-gated monoatomic anion channel activity"/>
    <property type="evidence" value="ECO:0007669"/>
    <property type="project" value="InterPro"/>
</dbReference>
<reference evidence="11" key="2">
    <citation type="submission" date="2007-04" db="EMBL/GenBank/DDBJ databases">
        <title>The genome of the human body louse.</title>
        <authorList>
            <consortium name="The Human Body Louse Genome Consortium"/>
            <person name="Kirkness E."/>
            <person name="Walenz B."/>
            <person name="Hass B."/>
            <person name="Bruggner R."/>
            <person name="Strausberg R."/>
        </authorList>
    </citation>
    <scope>NUCLEOTIDE SEQUENCE</scope>
    <source>
        <strain evidence="11">USDA</strain>
    </source>
</reference>
<dbReference type="OrthoDB" id="7827681at2759"/>
<keyword evidence="9" id="KW-0496">Mitochondrion</keyword>
<dbReference type="GeneID" id="8238939"/>
<accession>E0VW07</accession>
<dbReference type="GO" id="GO:0046930">
    <property type="term" value="C:pore complex"/>
    <property type="evidence" value="ECO:0007669"/>
    <property type="project" value="UniProtKB-KW"/>
</dbReference>
<evidence type="ECO:0000256" key="1">
    <source>
        <dbReference type="ARBA" id="ARBA00004294"/>
    </source>
</evidence>
<dbReference type="InterPro" id="IPR001925">
    <property type="entry name" value="Porin_Euk"/>
</dbReference>
<dbReference type="EMBL" id="AAZO01005734">
    <property type="status" value="NOT_ANNOTATED_CDS"/>
    <property type="molecule type" value="Genomic_DNA"/>
</dbReference>
<evidence type="ECO:0000256" key="5">
    <source>
        <dbReference type="ARBA" id="ARBA00022692"/>
    </source>
</evidence>
<evidence type="ECO:0000313" key="13">
    <source>
        <dbReference type="Proteomes" id="UP000009046"/>
    </source>
</evidence>
<dbReference type="EnsemblMetazoa" id="PHUM472570-RA">
    <property type="protein sequence ID" value="PHUM472570-PA"/>
    <property type="gene ID" value="PHUM472570"/>
</dbReference>
<dbReference type="InParanoid" id="E0VW07"/>
<dbReference type="eggNOG" id="KOG3126">
    <property type="taxonomic scope" value="Eukaryota"/>
</dbReference>
<evidence type="ECO:0000256" key="3">
    <source>
        <dbReference type="ARBA" id="ARBA00022448"/>
    </source>
</evidence>
<dbReference type="PRINTS" id="PR00185">
    <property type="entry name" value="EUKARYTPORIN"/>
</dbReference>
<protein>
    <submittedName>
        <fullName evidence="11 12">Porin, putative</fullName>
    </submittedName>
</protein>
<dbReference type="KEGG" id="phu:Phum_PHUM472570"/>
<dbReference type="OMA" id="PIFRTET"/>
<evidence type="ECO:0000313" key="11">
    <source>
        <dbReference type="EMBL" id="EEB17563.1"/>
    </source>
</evidence>
<reference evidence="11" key="1">
    <citation type="submission" date="2007-04" db="EMBL/GenBank/DDBJ databases">
        <title>Annotation of Pediculus humanus corporis strain USDA.</title>
        <authorList>
            <person name="Kirkness E."/>
            <person name="Hannick L."/>
            <person name="Hass B."/>
            <person name="Bruggner R."/>
            <person name="Lawson D."/>
            <person name="Bidwell S."/>
            <person name="Joardar V."/>
            <person name="Caler E."/>
            <person name="Walenz B."/>
            <person name="Inman J."/>
            <person name="Schobel S."/>
            <person name="Galinsky K."/>
            <person name="Amedeo P."/>
            <person name="Strausberg R."/>
        </authorList>
    </citation>
    <scope>NUCLEOTIDE SEQUENCE</scope>
    <source>
        <strain evidence="11">USDA</strain>
    </source>
</reference>
<dbReference type="AlphaFoldDB" id="E0VW07"/>
<sequence>MPDFLEECLTNFQSTLTRTPIFRTETNNAPSYNDLGKQARELFNSGYNFGLLSLNIVTKSPNNVKFTTTCVERLNRRNLFGSLEAQYEFFDSLTLTEKWNTDCVVTTELCCRNKPFKYLKILMSGSVSPRSGDKVGTIEAEWANKFLNLNSKLELGRKFSLFTASGVFKLTGVFLGMLTKFDGTTSKLNDINFSAGFTRDDFTVHGTFNNGTECGGSIFHRVSPRVDAGVHFLYSIFKKSDILFGVGGRYQMDDNICLRGKINNLSQLGLGYEHRFKDCITLTFSVLFDIRDFEEGKYKLGLAVQFEP</sequence>
<organism>
    <name type="scientific">Pediculus humanus subsp. corporis</name>
    <name type="common">Body louse</name>
    <dbReference type="NCBI Taxonomy" id="121224"/>
    <lineage>
        <taxon>Eukaryota</taxon>
        <taxon>Metazoa</taxon>
        <taxon>Ecdysozoa</taxon>
        <taxon>Arthropoda</taxon>
        <taxon>Hexapoda</taxon>
        <taxon>Insecta</taxon>
        <taxon>Pterygota</taxon>
        <taxon>Neoptera</taxon>
        <taxon>Paraneoptera</taxon>
        <taxon>Psocodea</taxon>
        <taxon>Troctomorpha</taxon>
        <taxon>Phthiraptera</taxon>
        <taxon>Anoplura</taxon>
        <taxon>Pediculidae</taxon>
        <taxon>Pediculus</taxon>
    </lineage>
</organism>
<dbReference type="FunFam" id="2.40.160.10:FF:000012">
    <property type="entry name" value="Voltage-dependent anion-selective channel"/>
    <property type="match status" value="1"/>
</dbReference>
<dbReference type="VEuPathDB" id="VectorBase:PHUM472570"/>
<keyword evidence="13" id="KW-1185">Reference proteome</keyword>
<dbReference type="RefSeq" id="XP_002430301.1">
    <property type="nucleotide sequence ID" value="XM_002430256.1"/>
</dbReference>
<dbReference type="GO" id="GO:0015288">
    <property type="term" value="F:porin activity"/>
    <property type="evidence" value="ECO:0007669"/>
    <property type="project" value="UniProtKB-KW"/>
</dbReference>
<evidence type="ECO:0000256" key="4">
    <source>
        <dbReference type="ARBA" id="ARBA00022452"/>
    </source>
</evidence>
<dbReference type="CTD" id="8238939"/>
<dbReference type="InterPro" id="IPR023614">
    <property type="entry name" value="Porin_dom_sf"/>
</dbReference>
<gene>
    <name evidence="12" type="primary">8238939</name>
    <name evidence="11" type="ORF">Phum_PHUM472570</name>
</gene>
<dbReference type="Gene3D" id="2.40.160.10">
    <property type="entry name" value="Porin"/>
    <property type="match status" value="1"/>
</dbReference>
<evidence type="ECO:0000256" key="9">
    <source>
        <dbReference type="ARBA" id="ARBA00023128"/>
    </source>
</evidence>
<dbReference type="Proteomes" id="UP000009046">
    <property type="component" value="Unassembled WGS sequence"/>
</dbReference>
<keyword evidence="3" id="KW-0813">Transport</keyword>
<evidence type="ECO:0000256" key="10">
    <source>
        <dbReference type="ARBA" id="ARBA00023136"/>
    </source>
</evidence>
<dbReference type="EMBL" id="DS235816">
    <property type="protein sequence ID" value="EEB17563.1"/>
    <property type="molecule type" value="Genomic_DNA"/>
</dbReference>
<evidence type="ECO:0000256" key="6">
    <source>
        <dbReference type="ARBA" id="ARBA00022787"/>
    </source>
</evidence>
<evidence type="ECO:0000313" key="12">
    <source>
        <dbReference type="EnsemblMetazoa" id="PHUM472570-PA"/>
    </source>
</evidence>
<dbReference type="InterPro" id="IPR027246">
    <property type="entry name" value="Porin_Euk/Tom40"/>
</dbReference>
<dbReference type="PANTHER" id="PTHR11743">
    <property type="entry name" value="VOLTAGE-DEPENDENT ANION-SELECTIVE CHANNEL"/>
    <property type="match status" value="1"/>
</dbReference>
<keyword evidence="6" id="KW-1000">Mitochondrion outer membrane</keyword>
<keyword evidence="5" id="KW-0812">Transmembrane</keyword>
<dbReference type="GO" id="GO:0005741">
    <property type="term" value="C:mitochondrial outer membrane"/>
    <property type="evidence" value="ECO:0007669"/>
    <property type="project" value="UniProtKB-SubCell"/>
</dbReference>
<reference evidence="12" key="3">
    <citation type="submission" date="2021-02" db="UniProtKB">
        <authorList>
            <consortium name="EnsemblMetazoa"/>
        </authorList>
    </citation>
    <scope>IDENTIFICATION</scope>
    <source>
        <strain evidence="12">USDA</strain>
    </source>
</reference>
<keyword evidence="7" id="KW-0406">Ion transport</keyword>
<evidence type="ECO:0000256" key="8">
    <source>
        <dbReference type="ARBA" id="ARBA00023114"/>
    </source>
</evidence>
<comment type="similarity">
    <text evidence="2">Belongs to the eukaryotic mitochondrial porin family.</text>
</comment>
<proteinExistence type="inferred from homology"/>
<keyword evidence="4" id="KW-1134">Transmembrane beta strand</keyword>
<dbReference type="PANTHER" id="PTHR11743:SF70">
    <property type="entry name" value="GH26960P-RELATED"/>
    <property type="match status" value="1"/>
</dbReference>
<keyword evidence="10" id="KW-0472">Membrane</keyword>
<evidence type="ECO:0000256" key="2">
    <source>
        <dbReference type="ARBA" id="ARBA00007780"/>
    </source>
</evidence>
<dbReference type="STRING" id="121224.E0VW07"/>
<name>E0VW07_PEDHC</name>
<dbReference type="CDD" id="cd07306">
    <property type="entry name" value="Porin3_VDAC"/>
    <property type="match status" value="1"/>
</dbReference>